<evidence type="ECO:0000256" key="1">
    <source>
        <dbReference type="SAM" id="MobiDB-lite"/>
    </source>
</evidence>
<name>A0A0D3KHQ0_EMIH1</name>
<feature type="region of interest" description="Disordered" evidence="1">
    <location>
        <begin position="36"/>
        <end position="93"/>
    </location>
</feature>
<dbReference type="AlphaFoldDB" id="A0A0D3KHQ0"/>
<sequence length="117" mass="12234">MHHGCPPPFGWRSRYRCVNLDVAVALPVPAVARASLGGRKAASRETEYITRGCEPGSSSNVKSFSEPQACSDKPQLTGASAKPHTALKGASQQRAAAAVASSSSSAEWQRVEADPLA</sequence>
<dbReference type="GeneID" id="17280555"/>
<dbReference type="EnsemblProtists" id="EOD35285">
    <property type="protein sequence ID" value="EOD35285"/>
    <property type="gene ID" value="EMIHUDRAFT_227609"/>
</dbReference>
<feature type="compositionally biased region" description="Polar residues" evidence="1">
    <location>
        <begin position="56"/>
        <end position="68"/>
    </location>
</feature>
<accession>A0A0D3KHQ0</accession>
<evidence type="ECO:0000313" key="3">
    <source>
        <dbReference type="Proteomes" id="UP000013827"/>
    </source>
</evidence>
<dbReference type="RefSeq" id="XP_005787714.1">
    <property type="nucleotide sequence ID" value="XM_005787657.1"/>
</dbReference>
<reference evidence="3" key="1">
    <citation type="journal article" date="2013" name="Nature">
        <title>Pan genome of the phytoplankton Emiliania underpins its global distribution.</title>
        <authorList>
            <person name="Read B.A."/>
            <person name="Kegel J."/>
            <person name="Klute M.J."/>
            <person name="Kuo A."/>
            <person name="Lefebvre S.C."/>
            <person name="Maumus F."/>
            <person name="Mayer C."/>
            <person name="Miller J."/>
            <person name="Monier A."/>
            <person name="Salamov A."/>
            <person name="Young J."/>
            <person name="Aguilar M."/>
            <person name="Claverie J.M."/>
            <person name="Frickenhaus S."/>
            <person name="Gonzalez K."/>
            <person name="Herman E.K."/>
            <person name="Lin Y.C."/>
            <person name="Napier J."/>
            <person name="Ogata H."/>
            <person name="Sarno A.F."/>
            <person name="Shmutz J."/>
            <person name="Schroeder D."/>
            <person name="de Vargas C."/>
            <person name="Verret F."/>
            <person name="von Dassow P."/>
            <person name="Valentin K."/>
            <person name="Van de Peer Y."/>
            <person name="Wheeler G."/>
            <person name="Dacks J.B."/>
            <person name="Delwiche C.F."/>
            <person name="Dyhrman S.T."/>
            <person name="Glockner G."/>
            <person name="John U."/>
            <person name="Richards T."/>
            <person name="Worden A.Z."/>
            <person name="Zhang X."/>
            <person name="Grigoriev I.V."/>
            <person name="Allen A.E."/>
            <person name="Bidle K."/>
            <person name="Borodovsky M."/>
            <person name="Bowler C."/>
            <person name="Brownlee C."/>
            <person name="Cock J.M."/>
            <person name="Elias M."/>
            <person name="Gladyshev V.N."/>
            <person name="Groth M."/>
            <person name="Guda C."/>
            <person name="Hadaegh A."/>
            <person name="Iglesias-Rodriguez M.D."/>
            <person name="Jenkins J."/>
            <person name="Jones B.M."/>
            <person name="Lawson T."/>
            <person name="Leese F."/>
            <person name="Lindquist E."/>
            <person name="Lobanov A."/>
            <person name="Lomsadze A."/>
            <person name="Malik S.B."/>
            <person name="Marsh M.E."/>
            <person name="Mackinder L."/>
            <person name="Mock T."/>
            <person name="Mueller-Roeber B."/>
            <person name="Pagarete A."/>
            <person name="Parker M."/>
            <person name="Probert I."/>
            <person name="Quesneville H."/>
            <person name="Raines C."/>
            <person name="Rensing S.A."/>
            <person name="Riano-Pachon D.M."/>
            <person name="Richier S."/>
            <person name="Rokitta S."/>
            <person name="Shiraiwa Y."/>
            <person name="Soanes D.M."/>
            <person name="van der Giezen M."/>
            <person name="Wahlund T.M."/>
            <person name="Williams B."/>
            <person name="Wilson W."/>
            <person name="Wolfe G."/>
            <person name="Wurch L.L."/>
        </authorList>
    </citation>
    <scope>NUCLEOTIDE SEQUENCE</scope>
</reference>
<dbReference type="Proteomes" id="UP000013827">
    <property type="component" value="Unassembled WGS sequence"/>
</dbReference>
<dbReference type="KEGG" id="ehx:EMIHUDRAFT_227609"/>
<protein>
    <submittedName>
        <fullName evidence="2">Uncharacterized protein</fullName>
    </submittedName>
</protein>
<reference evidence="2" key="2">
    <citation type="submission" date="2024-10" db="UniProtKB">
        <authorList>
            <consortium name="EnsemblProtists"/>
        </authorList>
    </citation>
    <scope>IDENTIFICATION</scope>
</reference>
<keyword evidence="3" id="KW-1185">Reference proteome</keyword>
<evidence type="ECO:0000313" key="2">
    <source>
        <dbReference type="EnsemblProtists" id="EOD35285"/>
    </source>
</evidence>
<dbReference type="PaxDb" id="2903-EOD35285"/>
<organism evidence="2 3">
    <name type="scientific">Emiliania huxleyi (strain CCMP1516)</name>
    <dbReference type="NCBI Taxonomy" id="280463"/>
    <lineage>
        <taxon>Eukaryota</taxon>
        <taxon>Haptista</taxon>
        <taxon>Haptophyta</taxon>
        <taxon>Prymnesiophyceae</taxon>
        <taxon>Isochrysidales</taxon>
        <taxon>Noelaerhabdaceae</taxon>
        <taxon>Emiliania</taxon>
    </lineage>
</organism>
<dbReference type="HOGENOM" id="CLU_168601_0_0_1"/>
<proteinExistence type="predicted"/>
<feature type="region of interest" description="Disordered" evidence="1">
    <location>
        <begin position="98"/>
        <end position="117"/>
    </location>
</feature>